<feature type="domain" description="Type IV pilin Tt1218-like" evidence="3">
    <location>
        <begin position="34"/>
        <end position="104"/>
    </location>
</feature>
<evidence type="ECO:0000313" key="5">
    <source>
        <dbReference type="Proteomes" id="UP000268033"/>
    </source>
</evidence>
<protein>
    <submittedName>
        <fullName evidence="4">Type IV pilus assembly protein PilV</fullName>
    </submittedName>
</protein>
<evidence type="ECO:0000259" key="3">
    <source>
        <dbReference type="Pfam" id="PF22150"/>
    </source>
</evidence>
<feature type="transmembrane region" description="Helical" evidence="2">
    <location>
        <begin position="18"/>
        <end position="39"/>
    </location>
</feature>
<gene>
    <name evidence="4" type="ORF">EDC28_11013</name>
</gene>
<dbReference type="Proteomes" id="UP000268033">
    <property type="component" value="Unassembled WGS sequence"/>
</dbReference>
<keyword evidence="2" id="KW-1133">Transmembrane helix</keyword>
<dbReference type="RefSeq" id="WP_170164157.1">
    <property type="nucleotide sequence ID" value="NZ_JBLXAC010000009.1"/>
</dbReference>
<dbReference type="InterPro" id="IPR012902">
    <property type="entry name" value="N_methyl_site"/>
</dbReference>
<sequence>MFEGTCRQRSKGFSLLEVLVALVVLSFGILGAVAMQLAAKRGSFGALERTQAMNLANDYIERARSNPLTIAAYAGTMGYQQNIATSSGCSRASTCDSAALAVWDKYQWHRELLGGSTTEGGNNLPLLQSAVGCVAVANNMITVTLSWQGTEASTDGAIDNTCGTASTRRRQVQVTSVVW</sequence>
<dbReference type="Pfam" id="PF07963">
    <property type="entry name" value="N_methyl"/>
    <property type="match status" value="1"/>
</dbReference>
<evidence type="ECO:0000256" key="2">
    <source>
        <dbReference type="SAM" id="Phobius"/>
    </source>
</evidence>
<dbReference type="NCBIfam" id="TIGR02532">
    <property type="entry name" value="IV_pilin_GFxxxE"/>
    <property type="match status" value="1"/>
</dbReference>
<keyword evidence="5" id="KW-1185">Reference proteome</keyword>
<dbReference type="EMBL" id="RJUL01000010">
    <property type="protein sequence ID" value="ROQ22374.1"/>
    <property type="molecule type" value="Genomic_DNA"/>
</dbReference>
<dbReference type="GO" id="GO:0016020">
    <property type="term" value="C:membrane"/>
    <property type="evidence" value="ECO:0007669"/>
    <property type="project" value="UniProtKB-SubCell"/>
</dbReference>
<organism evidence="4 5">
    <name type="scientific">Gallaecimonas pentaromativorans</name>
    <dbReference type="NCBI Taxonomy" id="584787"/>
    <lineage>
        <taxon>Bacteria</taxon>
        <taxon>Pseudomonadati</taxon>
        <taxon>Pseudomonadota</taxon>
        <taxon>Gammaproteobacteria</taxon>
        <taxon>Enterobacterales</taxon>
        <taxon>Gallaecimonadaceae</taxon>
        <taxon>Gallaecimonas</taxon>
    </lineage>
</organism>
<dbReference type="AlphaFoldDB" id="A0A3N1NRG6"/>
<dbReference type="Pfam" id="PF22150">
    <property type="entry name" value="Tt1218-like"/>
    <property type="match status" value="1"/>
</dbReference>
<evidence type="ECO:0000256" key="1">
    <source>
        <dbReference type="ARBA" id="ARBA00004167"/>
    </source>
</evidence>
<comment type="subcellular location">
    <subcellularLocation>
        <location evidence="1">Membrane</location>
        <topology evidence="1">Single-pass membrane protein</topology>
    </subcellularLocation>
</comment>
<dbReference type="InterPro" id="IPR054402">
    <property type="entry name" value="Tt1218-like_dom"/>
</dbReference>
<reference evidence="4 5" key="1">
    <citation type="submission" date="2018-11" db="EMBL/GenBank/DDBJ databases">
        <title>Genomic Encyclopedia of Type Strains, Phase IV (KMG-IV): sequencing the most valuable type-strain genomes for metagenomic binning, comparative biology and taxonomic classification.</title>
        <authorList>
            <person name="Goeker M."/>
        </authorList>
    </citation>
    <scope>NUCLEOTIDE SEQUENCE [LARGE SCALE GENOMIC DNA]</scope>
    <source>
        <strain evidence="4 5">DSM 21945</strain>
    </source>
</reference>
<keyword evidence="2" id="KW-0472">Membrane</keyword>
<evidence type="ECO:0000313" key="4">
    <source>
        <dbReference type="EMBL" id="ROQ22374.1"/>
    </source>
</evidence>
<dbReference type="PROSITE" id="PS00409">
    <property type="entry name" value="PROKAR_NTER_METHYL"/>
    <property type="match status" value="1"/>
</dbReference>
<accession>A0A3N1NRG6</accession>
<keyword evidence="2" id="KW-0812">Transmembrane</keyword>
<dbReference type="InterPro" id="IPR013362">
    <property type="entry name" value="Pilus_4_PilV"/>
</dbReference>
<name>A0A3N1NRG6_9GAMM</name>
<comment type="caution">
    <text evidence="4">The sequence shown here is derived from an EMBL/GenBank/DDBJ whole genome shotgun (WGS) entry which is preliminary data.</text>
</comment>
<dbReference type="NCBIfam" id="TIGR02523">
    <property type="entry name" value="type_IV_pilV"/>
    <property type="match status" value="1"/>
</dbReference>
<dbReference type="STRING" id="584787.GCA_001247655_00919"/>
<proteinExistence type="predicted"/>